<gene>
    <name evidence="1" type="ORF">C1C91_08060</name>
</gene>
<evidence type="ECO:0000313" key="1">
    <source>
        <dbReference type="EMBL" id="AXB04962.1"/>
    </source>
</evidence>
<evidence type="ECO:0000313" key="2">
    <source>
        <dbReference type="Proteomes" id="UP000266778"/>
    </source>
</evidence>
<dbReference type="EMBL" id="CP025706">
    <property type="protein sequence ID" value="AXB04962.1"/>
    <property type="molecule type" value="Genomic_DNA"/>
</dbReference>
<keyword evidence="1" id="KW-0418">Kinase</keyword>
<keyword evidence="1" id="KW-0808">Transferase</keyword>
<organism evidence="1 2">
    <name type="scientific">Aeromonas caviae</name>
    <name type="common">Aeromonas punctata</name>
    <dbReference type="NCBI Taxonomy" id="648"/>
    <lineage>
        <taxon>Bacteria</taxon>
        <taxon>Pseudomonadati</taxon>
        <taxon>Pseudomonadota</taxon>
        <taxon>Gammaproteobacteria</taxon>
        <taxon>Aeromonadales</taxon>
        <taxon>Aeromonadaceae</taxon>
        <taxon>Aeromonas</taxon>
    </lineage>
</organism>
<dbReference type="Proteomes" id="UP000266778">
    <property type="component" value="Chromosome"/>
</dbReference>
<dbReference type="RefSeq" id="WP_080989930.1">
    <property type="nucleotide sequence ID" value="NZ_CDBS01000161.1"/>
</dbReference>
<reference evidence="1" key="1">
    <citation type="journal article" date="2019" name="J Environ">
        <title>Genetic characterization and potential molecular dissemination mechanism of tet (31) gene in Aeromonas caviae from an oxytetracycline wastewater treatment system.</title>
        <authorList>
            <person name="Shi Y."/>
            <person name="Tian Z."/>
            <person name="Leclercq S.O."/>
            <person name="Zhang H."/>
            <person name="Yang M."/>
            <person name="Zhang Y."/>
        </authorList>
    </citation>
    <scope>NUCLEOTIDE SEQUENCE</scope>
    <source>
        <strain evidence="1">T25-39</strain>
    </source>
</reference>
<proteinExistence type="predicted"/>
<sequence length="43" mass="4935">MTANVGNAPAASYEYFDRLEYDSGRFFIRPHLLTFAAFTSSWL</sequence>
<name>A0A3S7PAQ5_AERCA</name>
<protein>
    <submittedName>
        <fullName evidence="1">Guanylate kinase</fullName>
    </submittedName>
</protein>
<dbReference type="AlphaFoldDB" id="A0A3S7PAQ5"/>
<dbReference type="GO" id="GO:0016301">
    <property type="term" value="F:kinase activity"/>
    <property type="evidence" value="ECO:0007669"/>
    <property type="project" value="UniProtKB-KW"/>
</dbReference>
<accession>A0A3S7PAQ5</accession>
<dbReference type="GeneID" id="97859423"/>